<keyword evidence="2" id="KW-1185">Reference proteome</keyword>
<accession>A0A2T6C054</accession>
<evidence type="ECO:0000313" key="2">
    <source>
        <dbReference type="Proteomes" id="UP000244090"/>
    </source>
</evidence>
<dbReference type="AlphaFoldDB" id="A0A2T6C054"/>
<dbReference type="EMBL" id="QBKT01000004">
    <property type="protein sequence ID" value="PTX61627.1"/>
    <property type="molecule type" value="Genomic_DNA"/>
</dbReference>
<evidence type="ECO:0000313" key="1">
    <source>
        <dbReference type="EMBL" id="PTX61627.1"/>
    </source>
</evidence>
<dbReference type="OrthoDB" id="1450686at2"/>
<protein>
    <submittedName>
        <fullName evidence="1">Uncharacterized protein</fullName>
    </submittedName>
</protein>
<dbReference type="RefSeq" id="WP_108114844.1">
    <property type="nucleotide sequence ID" value="NZ_QBKT01000004.1"/>
</dbReference>
<name>A0A2T6C054_9FLAO</name>
<comment type="caution">
    <text evidence="1">The sequence shown here is derived from an EMBL/GenBank/DDBJ whole genome shotgun (WGS) entry which is preliminary data.</text>
</comment>
<sequence>MKKQIKKSSLEIKKATIAQLHDKQVDAVKGGSTISTSVLAALCATINPLDCTMSAYCAY</sequence>
<gene>
    <name evidence="1" type="ORF">C8N46_104270</name>
</gene>
<reference evidence="1 2" key="1">
    <citation type="submission" date="2018-04" db="EMBL/GenBank/DDBJ databases">
        <title>Genomic Encyclopedia of Archaeal and Bacterial Type Strains, Phase II (KMG-II): from individual species to whole genera.</title>
        <authorList>
            <person name="Goeker M."/>
        </authorList>
    </citation>
    <scope>NUCLEOTIDE SEQUENCE [LARGE SCALE GENOMIC DNA]</scope>
    <source>
        <strain evidence="1 2">DSM 25731</strain>
    </source>
</reference>
<dbReference type="NCBIfam" id="NF038153">
    <property type="entry name" value="lant_leader_L1a"/>
    <property type="match status" value="1"/>
</dbReference>
<dbReference type="Proteomes" id="UP000244090">
    <property type="component" value="Unassembled WGS sequence"/>
</dbReference>
<dbReference type="InterPro" id="IPR058238">
    <property type="entry name" value="Lant_leader_dom"/>
</dbReference>
<proteinExistence type="predicted"/>
<organism evidence="1 2">
    <name type="scientific">Kordia periserrulae</name>
    <dbReference type="NCBI Taxonomy" id="701523"/>
    <lineage>
        <taxon>Bacteria</taxon>
        <taxon>Pseudomonadati</taxon>
        <taxon>Bacteroidota</taxon>
        <taxon>Flavobacteriia</taxon>
        <taxon>Flavobacteriales</taxon>
        <taxon>Flavobacteriaceae</taxon>
        <taxon>Kordia</taxon>
    </lineage>
</organism>